<evidence type="ECO:0000313" key="3">
    <source>
        <dbReference type="Proteomes" id="UP000822476"/>
    </source>
</evidence>
<feature type="region of interest" description="Disordered" evidence="1">
    <location>
        <begin position="59"/>
        <end position="102"/>
    </location>
</feature>
<dbReference type="EMBL" id="JTDE01001134">
    <property type="protein sequence ID" value="KAF7259581.1"/>
    <property type="molecule type" value="Genomic_DNA"/>
</dbReference>
<dbReference type="PANTHER" id="PTHR34914:SF1">
    <property type="entry name" value="LYMPHOCYTE EXPANSION MOLECULE"/>
    <property type="match status" value="1"/>
</dbReference>
<name>A0A8S9Z325_9TREM</name>
<reference evidence="2" key="1">
    <citation type="submission" date="2019-07" db="EMBL/GenBank/DDBJ databases">
        <title>Annotation for the trematode Paragonimus miyazaki's.</title>
        <authorList>
            <person name="Choi Y.-J."/>
        </authorList>
    </citation>
    <scope>NUCLEOTIDE SEQUENCE</scope>
    <source>
        <strain evidence="2">Japan</strain>
    </source>
</reference>
<evidence type="ECO:0000256" key="1">
    <source>
        <dbReference type="SAM" id="MobiDB-lite"/>
    </source>
</evidence>
<gene>
    <name evidence="2" type="ORF">EG68_03128</name>
</gene>
<dbReference type="PANTHER" id="PTHR34914">
    <property type="entry name" value="LYMPHOCYTE EXPANSION MOLECULE"/>
    <property type="match status" value="1"/>
</dbReference>
<dbReference type="Proteomes" id="UP000822476">
    <property type="component" value="Unassembled WGS sequence"/>
</dbReference>
<sequence length="391" mass="44690">MKKGHSNNFGLVINFRSGYLIMYRSRMPYIRWHAKGELLKERMKESMASRYYRLRQQLSNSEESVISDNEKATRGLRSTQGEKTERSASDDTRSAEDNEPQECLTMVKGLRQQQKEYEKANKLLGFGIQSERFKKDTKKMQAPPPGTYNLKLSSFSFAPKSQSRNEEPFTKASKGNRVLTKSVSSIGPGVYDTQSVLNRSTVLESKGRFDINGEARCGPIKCGYLATIAAPQHGPRFTHFPTFIDLLSSRDNLRKGKFLLSEGFPRKKTFQLGPTTYDPVYPYEKPISYNVKQVPFLRSAARMTDKQYQQFIGNFNPYTGPGRYMYPVETKLAKNAHQFAREKLEIQRSLSRGKIVRDRLRPVNIPRGWAAKSLTGGRVDDRAVGRYLKLC</sequence>
<dbReference type="InterPro" id="IPR033557">
    <property type="entry name" value="CIMAP2"/>
</dbReference>
<evidence type="ECO:0000313" key="2">
    <source>
        <dbReference type="EMBL" id="KAF7259581.1"/>
    </source>
</evidence>
<dbReference type="AlphaFoldDB" id="A0A8S9Z325"/>
<proteinExistence type="predicted"/>
<comment type="caution">
    <text evidence="2">The sequence shown here is derived from an EMBL/GenBank/DDBJ whole genome shotgun (WGS) entry which is preliminary data.</text>
</comment>
<protein>
    <submittedName>
        <fullName evidence="2">Uncharacterized protein</fullName>
    </submittedName>
</protein>
<organism evidence="2 3">
    <name type="scientific">Paragonimus skrjabini miyazakii</name>
    <dbReference type="NCBI Taxonomy" id="59628"/>
    <lineage>
        <taxon>Eukaryota</taxon>
        <taxon>Metazoa</taxon>
        <taxon>Spiralia</taxon>
        <taxon>Lophotrochozoa</taxon>
        <taxon>Platyhelminthes</taxon>
        <taxon>Trematoda</taxon>
        <taxon>Digenea</taxon>
        <taxon>Plagiorchiida</taxon>
        <taxon>Troglotremata</taxon>
        <taxon>Troglotrematidae</taxon>
        <taxon>Paragonimus</taxon>
    </lineage>
</organism>
<dbReference type="OrthoDB" id="6275292at2759"/>
<keyword evidence="3" id="KW-1185">Reference proteome</keyword>
<feature type="compositionally biased region" description="Basic and acidic residues" evidence="1">
    <location>
        <begin position="80"/>
        <end position="96"/>
    </location>
</feature>
<accession>A0A8S9Z325</accession>